<protein>
    <recommendedName>
        <fullName evidence="2">PA14 domain-containing protein</fullName>
    </recommendedName>
</protein>
<dbReference type="InterPro" id="IPR037524">
    <property type="entry name" value="PA14/GLEYA"/>
</dbReference>
<proteinExistence type="predicted"/>
<evidence type="ECO:0000313" key="3">
    <source>
        <dbReference type="EMBL" id="KAF6007524.1"/>
    </source>
</evidence>
<dbReference type="AlphaFoldDB" id="A0A8H6ERD3"/>
<comment type="caution">
    <text evidence="3">The sequence shown here is derived from an EMBL/GenBank/DDBJ whole genome shotgun (WGS) entry which is preliminary data.</text>
</comment>
<feature type="chain" id="PRO_5034508545" description="PA14 domain-containing protein" evidence="1">
    <location>
        <begin position="25"/>
        <end position="823"/>
    </location>
</feature>
<dbReference type="InterPro" id="IPR011658">
    <property type="entry name" value="PA14_dom"/>
</dbReference>
<evidence type="ECO:0000313" key="4">
    <source>
        <dbReference type="Proteomes" id="UP000568158"/>
    </source>
</evidence>
<dbReference type="Gene3D" id="2.60.120.1560">
    <property type="match status" value="1"/>
</dbReference>
<dbReference type="InterPro" id="IPR018871">
    <property type="entry name" value="GLEYA_adhesin_domain"/>
</dbReference>
<reference evidence="3 4" key="1">
    <citation type="journal article" date="2020" name="Appl. Microbiol. Biotechnol.">
        <title>Targeted gene deletion in Brettanomyces bruxellensis with an expression-free CRISPR-Cas9 system.</title>
        <authorList>
            <person name="Varela C."/>
            <person name="Bartel C."/>
            <person name="Onetto C."/>
            <person name="Borneman A."/>
        </authorList>
    </citation>
    <scope>NUCLEOTIDE SEQUENCE [LARGE SCALE GENOMIC DNA]</scope>
    <source>
        <strain evidence="3 4">AWRI1613</strain>
    </source>
</reference>
<evidence type="ECO:0000259" key="2">
    <source>
        <dbReference type="PROSITE" id="PS51820"/>
    </source>
</evidence>
<dbReference type="PROSITE" id="PS51820">
    <property type="entry name" value="PA14"/>
    <property type="match status" value="1"/>
</dbReference>
<gene>
    <name evidence="3" type="ORF">HII12_004414</name>
</gene>
<dbReference type="PROSITE" id="PS51257">
    <property type="entry name" value="PROKAR_LIPOPROTEIN"/>
    <property type="match status" value="1"/>
</dbReference>
<dbReference type="SMART" id="SM00758">
    <property type="entry name" value="PA14"/>
    <property type="match status" value="1"/>
</dbReference>
<dbReference type="EMBL" id="JABCYN010000041">
    <property type="protein sequence ID" value="KAF6007524.1"/>
    <property type="molecule type" value="Genomic_DNA"/>
</dbReference>
<accession>A0A8H6ERD3</accession>
<evidence type="ECO:0000256" key="1">
    <source>
        <dbReference type="SAM" id="SignalP"/>
    </source>
</evidence>
<feature type="domain" description="PA14" evidence="2">
    <location>
        <begin position="62"/>
        <end position="230"/>
    </location>
</feature>
<feature type="signal peptide" evidence="1">
    <location>
        <begin position="1"/>
        <end position="24"/>
    </location>
</feature>
<dbReference type="Proteomes" id="UP000568158">
    <property type="component" value="Unassembled WGS sequence"/>
</dbReference>
<dbReference type="Pfam" id="PF10528">
    <property type="entry name" value="GLEYA"/>
    <property type="match status" value="1"/>
</dbReference>
<organism evidence="3 4">
    <name type="scientific">Dekkera bruxellensis</name>
    <name type="common">Brettanomyces custersii</name>
    <dbReference type="NCBI Taxonomy" id="5007"/>
    <lineage>
        <taxon>Eukaryota</taxon>
        <taxon>Fungi</taxon>
        <taxon>Dikarya</taxon>
        <taxon>Ascomycota</taxon>
        <taxon>Saccharomycotina</taxon>
        <taxon>Pichiomycetes</taxon>
        <taxon>Pichiales</taxon>
        <taxon>Pichiaceae</taxon>
        <taxon>Brettanomyces</taxon>
    </lineage>
</organism>
<keyword evidence="1" id="KW-0732">Signal</keyword>
<sequence length="823" mass="86004">MLSFKRQCIIGLILLQTYLGTALAATATTGGIGCNYGAQVGSVSGFRATYYSYPDGDTAAGDTSDGSVSTIFFESSYSEFGLIGSITTDVEPTVSYNYAKTSDVVSIGTFSINAGHFVLELDGYFYAKTSGVYTLELVNVDDFAAVWFGQGLDCCDSTYSSDEGNDVPDFATGRSFSEDENGASSYSVYLSAGSYYPIKIRYVNAHTRGLLNFIVVDPSGNSITEFDDYVYQFVNIDGACTTVTVTLPPNTITTTMNIDSPTTTTVGTTYTSGDSTITTTVVLVEEPPLSTTTTHTDVDAITTTTVATTYTSGESTITTTVVLVEEPPLSTTTTTEDIDVATTTTVATTYTIAGKAFVRRFVLVGMPYLYKTATATEDIDAATTTTVATTYTSGGSTITSTVVLVGEPPLSGTTTTSHINATTTALTTTYTSGDSNITSTIVVDTDSLLSTVSGTSTTTSYLSDNSAITSEVESTGDSSLLSITIATDINSVTTVTAATTYASGDNTITSSVAIVKEPYPITITTTADINTPTTATVTCTYTSSGRTIFGRVVLIEEPSLPIVTTTTDVDFVTTTTIETTYTSEGKVTTGEVILVEKPELSIVTVTTDISCKSTTTKISTFTSNKEVLTSSVIFVEEPFSSDTNKETISTGYAKSETFGFYTNSSSSTVEESSGDTAGWASTLITTDVKCSSTATTLSVTTISGGATNGAMTELPDIVSTSPITNIAVSVTESGYTSTEEAGTSSKPQYQSNVIVSTAEKGKGTSTPTSTFESKYTSIYIPSESKSSSSEYAIASSVAIYEGAGTRANYAITLVISALIGLIV</sequence>
<name>A0A8H6ERD3_DEKBR</name>